<keyword evidence="3 5" id="KW-0547">Nucleotide-binding</keyword>
<dbReference type="InterPro" id="IPR030381">
    <property type="entry name" value="G_DYNAMIN_dom"/>
</dbReference>
<reference evidence="9 10" key="1">
    <citation type="submission" date="2020-04" db="EMBL/GenBank/DDBJ databases">
        <title>Chromosome-level genome assembly of a cyprinid fish Onychostoma macrolepis by integration of Nanopore Sequencing, Bionano and Hi-C technology.</title>
        <authorList>
            <person name="Wang D."/>
        </authorList>
    </citation>
    <scope>NUCLEOTIDE SEQUENCE [LARGE SCALE GENOMIC DNA]</scope>
    <source>
        <strain evidence="9">SWU-2019</strain>
        <tissue evidence="9">Muscle</tissue>
    </source>
</reference>
<dbReference type="CDD" id="cd08771">
    <property type="entry name" value="DLP_1"/>
    <property type="match status" value="1"/>
</dbReference>
<dbReference type="PANTHER" id="PTHR11566:SF225">
    <property type="entry name" value="INTERFERON-INDUCED GTP-BINDING PROTEIN MX-RELATED"/>
    <property type="match status" value="1"/>
</dbReference>
<dbReference type="InterPro" id="IPR020850">
    <property type="entry name" value="GED_dom"/>
</dbReference>
<dbReference type="OrthoDB" id="5061070at2759"/>
<dbReference type="InterPro" id="IPR027417">
    <property type="entry name" value="P-loop_NTPase"/>
</dbReference>
<protein>
    <submittedName>
        <fullName evidence="9">Uncharacterized protein</fullName>
    </submittedName>
</protein>
<evidence type="ECO:0000256" key="4">
    <source>
        <dbReference type="ARBA" id="ARBA00023134"/>
    </source>
</evidence>
<dbReference type="Gene3D" id="1.20.120.1240">
    <property type="entry name" value="Dynamin, middle domain"/>
    <property type="match status" value="1"/>
</dbReference>
<dbReference type="SMART" id="SM00302">
    <property type="entry name" value="GED"/>
    <property type="match status" value="1"/>
</dbReference>
<dbReference type="Pfam" id="PF00350">
    <property type="entry name" value="Dynamin_N"/>
    <property type="match status" value="1"/>
</dbReference>
<dbReference type="GO" id="GO:0098793">
    <property type="term" value="C:presynapse"/>
    <property type="evidence" value="ECO:0007669"/>
    <property type="project" value="GOC"/>
</dbReference>
<sequence>MANSSSSAQSSVQDNVEDTDNSLKESQGMKGEVHHHLEESIRPYIDLIDTLRSFGIHKDLALPTIVVIGDQSSGKSSVLEALSGIALPRGSGIVTRCPLELRLRNVTGGGSWKAVLSYHKKKTEKNTKAVSNQLASSASKRPRLSYEEKIIEFGDPSLVEKHVEEAQNELAGKGVKICDDLITLEVRSADVCDLTLIDLPGIARVPVQGQPQDIGNQIKRLIMKFIEKQETINMVVVPCNIDIATTEALKMAQEVDPEGIRTLAILTKPDLIDTGTEKNILAVVQNKVIPLRKGYIMVKCRGQQQIDEKVPLVEATQIERDFFQNHNFFRPLLDENKATIKCLAIKLTQDLVNHIKKSLPKLDEQIKKQLWDVRNELKECEAGPPQDPKGAKQFLIKVLTKFNDKIKSLSLGELMDKENMFVQLRTEFKKWNDGLNETKTSFDSSKELRQNYRGRELPGFSNYRIFEMILQERVAKLKKPAIESLNSIKDIILKQFTDVSQQCFRNYPVLLNTTMNKIDNIQSSQQDKAEQRIMDQFEMESMIYTQDPIYFKFLNEISNEQFSEVQLPVLDIKSKYSEMLQAYYEIVVQRMADQLPMLISFYMLKETAQLLCTDMLSILEGANVSELLFEDSDVSKRRKHLQSRLGRLTAAHEELVILFERSEDVILDYTFM</sequence>
<dbReference type="GO" id="GO:0031623">
    <property type="term" value="P:receptor internalization"/>
    <property type="evidence" value="ECO:0007669"/>
    <property type="project" value="TreeGrafter"/>
</dbReference>
<evidence type="ECO:0000256" key="2">
    <source>
        <dbReference type="ARBA" id="ARBA00022490"/>
    </source>
</evidence>
<comment type="caution">
    <text evidence="9">The sequence shown here is derived from an EMBL/GenBank/DDBJ whole genome shotgun (WGS) entry which is preliminary data.</text>
</comment>
<dbReference type="InterPro" id="IPR045063">
    <property type="entry name" value="Dynamin_N"/>
</dbReference>
<dbReference type="Proteomes" id="UP000579812">
    <property type="component" value="Unassembled WGS sequence"/>
</dbReference>
<evidence type="ECO:0000313" key="10">
    <source>
        <dbReference type="Proteomes" id="UP000579812"/>
    </source>
</evidence>
<dbReference type="PROSITE" id="PS51718">
    <property type="entry name" value="G_DYNAMIN_2"/>
    <property type="match status" value="1"/>
</dbReference>
<evidence type="ECO:0000313" key="9">
    <source>
        <dbReference type="EMBL" id="KAF4098169.1"/>
    </source>
</evidence>
<feature type="domain" description="Dynamin-type G" evidence="8">
    <location>
        <begin position="59"/>
        <end position="360"/>
    </location>
</feature>
<dbReference type="PRINTS" id="PR00195">
    <property type="entry name" value="DYNAMIN"/>
</dbReference>
<dbReference type="FunFam" id="1.20.120.1240:FF:000007">
    <property type="entry name" value="Interferon-induced GTP-binding protein Mx1"/>
    <property type="match status" value="1"/>
</dbReference>
<dbReference type="InterPro" id="IPR001401">
    <property type="entry name" value="Dynamin_GTPase"/>
</dbReference>
<dbReference type="InterPro" id="IPR003130">
    <property type="entry name" value="GED"/>
</dbReference>
<feature type="compositionally biased region" description="Low complexity" evidence="6">
    <location>
        <begin position="1"/>
        <end position="14"/>
    </location>
</feature>
<dbReference type="Pfam" id="PF02212">
    <property type="entry name" value="GED"/>
    <property type="match status" value="1"/>
</dbReference>
<dbReference type="GO" id="GO:0005525">
    <property type="term" value="F:GTP binding"/>
    <property type="evidence" value="ECO:0007669"/>
    <property type="project" value="UniProtKB-KW"/>
</dbReference>
<dbReference type="InterPro" id="IPR000375">
    <property type="entry name" value="Dynamin_stalk"/>
</dbReference>
<dbReference type="EMBL" id="JAAMOB010000021">
    <property type="protein sequence ID" value="KAF4098169.1"/>
    <property type="molecule type" value="Genomic_DNA"/>
</dbReference>
<evidence type="ECO:0000256" key="5">
    <source>
        <dbReference type="RuleBase" id="RU003932"/>
    </source>
</evidence>
<dbReference type="GO" id="GO:0003924">
    <property type="term" value="F:GTPase activity"/>
    <property type="evidence" value="ECO:0007669"/>
    <property type="project" value="InterPro"/>
</dbReference>
<keyword evidence="2" id="KW-0963">Cytoplasm</keyword>
<gene>
    <name evidence="9" type="ORF">G5714_020199</name>
</gene>
<name>A0A7J6BT51_9TELE</name>
<dbReference type="GO" id="GO:0016185">
    <property type="term" value="P:synaptic vesicle budding from presynaptic endocytic zone membrane"/>
    <property type="evidence" value="ECO:0007669"/>
    <property type="project" value="TreeGrafter"/>
</dbReference>
<feature type="domain" description="GED" evidence="7">
    <location>
        <begin position="573"/>
        <end position="663"/>
    </location>
</feature>
<proteinExistence type="inferred from homology"/>
<dbReference type="SMART" id="SM00053">
    <property type="entry name" value="DYNc"/>
    <property type="match status" value="1"/>
</dbReference>
<dbReference type="AlphaFoldDB" id="A0A7J6BT51"/>
<dbReference type="GO" id="GO:0051607">
    <property type="term" value="P:defense response to virus"/>
    <property type="evidence" value="ECO:0007669"/>
    <property type="project" value="TreeGrafter"/>
</dbReference>
<dbReference type="GO" id="GO:0005737">
    <property type="term" value="C:cytoplasm"/>
    <property type="evidence" value="ECO:0007669"/>
    <property type="project" value="UniProtKB-SubCell"/>
</dbReference>
<evidence type="ECO:0000256" key="1">
    <source>
        <dbReference type="ARBA" id="ARBA00004496"/>
    </source>
</evidence>
<accession>A0A7J6BT51</accession>
<feature type="region of interest" description="Disordered" evidence="6">
    <location>
        <begin position="1"/>
        <end position="34"/>
    </location>
</feature>
<dbReference type="PROSITE" id="PS51388">
    <property type="entry name" value="GED"/>
    <property type="match status" value="1"/>
</dbReference>
<evidence type="ECO:0000259" key="7">
    <source>
        <dbReference type="PROSITE" id="PS51388"/>
    </source>
</evidence>
<evidence type="ECO:0000256" key="3">
    <source>
        <dbReference type="ARBA" id="ARBA00022741"/>
    </source>
</evidence>
<keyword evidence="10" id="KW-1185">Reference proteome</keyword>
<dbReference type="SUPFAM" id="SSF52540">
    <property type="entry name" value="P-loop containing nucleoside triphosphate hydrolases"/>
    <property type="match status" value="1"/>
</dbReference>
<organism evidence="9 10">
    <name type="scientific">Onychostoma macrolepis</name>
    <dbReference type="NCBI Taxonomy" id="369639"/>
    <lineage>
        <taxon>Eukaryota</taxon>
        <taxon>Metazoa</taxon>
        <taxon>Chordata</taxon>
        <taxon>Craniata</taxon>
        <taxon>Vertebrata</taxon>
        <taxon>Euteleostomi</taxon>
        <taxon>Actinopterygii</taxon>
        <taxon>Neopterygii</taxon>
        <taxon>Teleostei</taxon>
        <taxon>Ostariophysi</taxon>
        <taxon>Cypriniformes</taxon>
        <taxon>Cyprinidae</taxon>
        <taxon>Acrossocheilinae</taxon>
        <taxon>Onychostoma</taxon>
    </lineage>
</organism>
<dbReference type="GO" id="GO:0005886">
    <property type="term" value="C:plasma membrane"/>
    <property type="evidence" value="ECO:0007669"/>
    <property type="project" value="TreeGrafter"/>
</dbReference>
<dbReference type="Gene3D" id="3.40.50.300">
    <property type="entry name" value="P-loop containing nucleotide triphosphate hydrolases"/>
    <property type="match status" value="1"/>
</dbReference>
<dbReference type="Pfam" id="PF01031">
    <property type="entry name" value="Dynamin_M"/>
    <property type="match status" value="1"/>
</dbReference>
<dbReference type="GO" id="GO:0005634">
    <property type="term" value="C:nucleus"/>
    <property type="evidence" value="ECO:0007669"/>
    <property type="project" value="TreeGrafter"/>
</dbReference>
<dbReference type="InterPro" id="IPR022812">
    <property type="entry name" value="Dynamin"/>
</dbReference>
<dbReference type="InterPro" id="IPR019762">
    <property type="entry name" value="Dynamin_GTPase_CS"/>
</dbReference>
<dbReference type="PANTHER" id="PTHR11566">
    <property type="entry name" value="DYNAMIN"/>
    <property type="match status" value="1"/>
</dbReference>
<evidence type="ECO:0000259" key="8">
    <source>
        <dbReference type="PROSITE" id="PS51718"/>
    </source>
</evidence>
<comment type="similarity">
    <text evidence="5">Belongs to the TRAFAC class dynamin-like GTPase superfamily. Dynamin/Fzo/YdjA family.</text>
</comment>
<comment type="subcellular location">
    <subcellularLocation>
        <location evidence="1">Cytoplasm</location>
    </subcellularLocation>
</comment>
<dbReference type="PROSITE" id="PS00410">
    <property type="entry name" value="G_DYNAMIN_1"/>
    <property type="match status" value="1"/>
</dbReference>
<evidence type="ECO:0000256" key="6">
    <source>
        <dbReference type="SAM" id="MobiDB-lite"/>
    </source>
</evidence>
<keyword evidence="4 5" id="KW-0342">GTP-binding</keyword>
<dbReference type="GO" id="GO:0005874">
    <property type="term" value="C:microtubule"/>
    <property type="evidence" value="ECO:0007669"/>
    <property type="project" value="TreeGrafter"/>
</dbReference>
<dbReference type="GO" id="GO:0008017">
    <property type="term" value="F:microtubule binding"/>
    <property type="evidence" value="ECO:0007669"/>
    <property type="project" value="TreeGrafter"/>
</dbReference>